<feature type="compositionally biased region" description="Low complexity" evidence="1">
    <location>
        <begin position="65"/>
        <end position="75"/>
    </location>
</feature>
<dbReference type="GeneID" id="54283399"/>
<feature type="region of interest" description="Disordered" evidence="1">
    <location>
        <begin position="25"/>
        <end position="95"/>
    </location>
</feature>
<sequence>MIEETPQPSLNRPLDSGPSAMEFGAAYLRAGRNSDDDRISMLSAHRESQYQAYRPEEPPVPSSSPPRRSWVVSPVALQQSLPPEPQPGQNSSETTSTLFGSRAVVDFNYQEPVAWANSTQFGPTRPESPKPEPQTTTMPVPDAEQARISRRYFRHPRHIPEPWKAGSWDRFPWCGFFALLLVIALTGASAGLLLASDGSSPDSWKVGNDNAQPQVYISVFEMSMNILILFALWNGMVVRFWREMLHGTTLSAMHDIYESASLWPATKRIVRLQFNLVAVACLLAFASTLRGPLFQRSLTLLEGQNSNVTDSIDIKIALFPIPEYFQSLQRSSSPMHTDITPAFSQMLQSVNSGDPIPFVHPPACGERCNGTVKGFTFAASCTSTSRPLDLSAVPTECKTCSTEQCFVNCAVLRRTELNHPVFSISHKTNITGASTEEQSLEITSLYKQEGTCSGEVQIQTCSLTQVTGEYRVIIANGSISHSDPSSFTSSPEMRLNRTLMVTFWPLAFESLFPSIAVNVTPTEDFSRLQYQKCATSTQLDGSSSVRFCTNGTEPQQSLSLNDPTVLFSTPPQDDTLTQSDPLCSLSWRDPMPSMLSKMRSLAFRITLDMAASDGAVFAPTYTSADLDLLRKDWNQTVAVTSSRTQAVYKTSPALVVLGIVLSFLGVAAVMPLYYGFWELGRQVSLNPLEIARAFGAPLMDGLDGNVTAGMITVQRGGMAVRYGVLERFQEAKKLRIEETARANVRTPWQGEVFG</sequence>
<keyword evidence="2" id="KW-0472">Membrane</keyword>
<organism evidence="3 4">
    <name type="scientific">Aaosphaeria arxii CBS 175.79</name>
    <dbReference type="NCBI Taxonomy" id="1450172"/>
    <lineage>
        <taxon>Eukaryota</taxon>
        <taxon>Fungi</taxon>
        <taxon>Dikarya</taxon>
        <taxon>Ascomycota</taxon>
        <taxon>Pezizomycotina</taxon>
        <taxon>Dothideomycetes</taxon>
        <taxon>Pleosporomycetidae</taxon>
        <taxon>Pleosporales</taxon>
        <taxon>Pleosporales incertae sedis</taxon>
        <taxon>Aaosphaeria</taxon>
    </lineage>
</organism>
<keyword evidence="2" id="KW-0812">Transmembrane</keyword>
<name>A0A6A5XNY0_9PLEO</name>
<feature type="compositionally biased region" description="Polar residues" evidence="1">
    <location>
        <begin position="1"/>
        <end position="10"/>
    </location>
</feature>
<feature type="compositionally biased region" description="Basic and acidic residues" evidence="1">
    <location>
        <begin position="32"/>
        <end position="48"/>
    </location>
</feature>
<feature type="transmembrane region" description="Helical" evidence="2">
    <location>
        <begin position="272"/>
        <end position="289"/>
    </location>
</feature>
<dbReference type="RefSeq" id="XP_033383304.1">
    <property type="nucleotide sequence ID" value="XM_033526002.1"/>
</dbReference>
<accession>A0A6A5XNY0</accession>
<evidence type="ECO:0000313" key="4">
    <source>
        <dbReference type="Proteomes" id="UP000799778"/>
    </source>
</evidence>
<keyword evidence="4" id="KW-1185">Reference proteome</keyword>
<feature type="transmembrane region" description="Helical" evidence="2">
    <location>
        <begin position="173"/>
        <end position="195"/>
    </location>
</feature>
<feature type="compositionally biased region" description="Polar residues" evidence="1">
    <location>
        <begin position="76"/>
        <end position="95"/>
    </location>
</feature>
<dbReference type="InterPro" id="IPR021514">
    <property type="entry name" value="DUF3176"/>
</dbReference>
<gene>
    <name evidence="3" type="ORF">BU24DRAFT_410655</name>
</gene>
<feature type="transmembrane region" description="Helical" evidence="2">
    <location>
        <begin position="215"/>
        <end position="235"/>
    </location>
</feature>
<dbReference type="PANTHER" id="PTHR37576:SF2">
    <property type="entry name" value="DEFECT AT LOW TEMPERATURE PROTEIN 1"/>
    <property type="match status" value="1"/>
</dbReference>
<keyword evidence="2" id="KW-1133">Transmembrane helix</keyword>
<dbReference type="Pfam" id="PF11374">
    <property type="entry name" value="DUF3176"/>
    <property type="match status" value="1"/>
</dbReference>
<dbReference type="Proteomes" id="UP000799778">
    <property type="component" value="Unassembled WGS sequence"/>
</dbReference>
<reference evidence="3" key="1">
    <citation type="journal article" date="2020" name="Stud. Mycol.">
        <title>101 Dothideomycetes genomes: a test case for predicting lifestyles and emergence of pathogens.</title>
        <authorList>
            <person name="Haridas S."/>
            <person name="Albert R."/>
            <person name="Binder M."/>
            <person name="Bloem J."/>
            <person name="Labutti K."/>
            <person name="Salamov A."/>
            <person name="Andreopoulos B."/>
            <person name="Baker S."/>
            <person name="Barry K."/>
            <person name="Bills G."/>
            <person name="Bluhm B."/>
            <person name="Cannon C."/>
            <person name="Castanera R."/>
            <person name="Culley D."/>
            <person name="Daum C."/>
            <person name="Ezra D."/>
            <person name="Gonzalez J."/>
            <person name="Henrissat B."/>
            <person name="Kuo A."/>
            <person name="Liang C."/>
            <person name="Lipzen A."/>
            <person name="Lutzoni F."/>
            <person name="Magnuson J."/>
            <person name="Mondo S."/>
            <person name="Nolan M."/>
            <person name="Ohm R."/>
            <person name="Pangilinan J."/>
            <person name="Park H.-J."/>
            <person name="Ramirez L."/>
            <person name="Alfaro M."/>
            <person name="Sun H."/>
            <person name="Tritt A."/>
            <person name="Yoshinaga Y."/>
            <person name="Zwiers L.-H."/>
            <person name="Turgeon B."/>
            <person name="Goodwin S."/>
            <person name="Spatafora J."/>
            <person name="Crous P."/>
            <person name="Grigoriev I."/>
        </authorList>
    </citation>
    <scope>NUCLEOTIDE SEQUENCE</scope>
    <source>
        <strain evidence="3">CBS 175.79</strain>
    </source>
</reference>
<feature type="region of interest" description="Disordered" evidence="1">
    <location>
        <begin position="1"/>
        <end position="20"/>
    </location>
</feature>
<evidence type="ECO:0000256" key="1">
    <source>
        <dbReference type="SAM" id="MobiDB-lite"/>
    </source>
</evidence>
<feature type="region of interest" description="Disordered" evidence="1">
    <location>
        <begin position="116"/>
        <end position="142"/>
    </location>
</feature>
<dbReference type="AlphaFoldDB" id="A0A6A5XNY0"/>
<dbReference type="EMBL" id="ML978070">
    <property type="protein sequence ID" value="KAF2014965.1"/>
    <property type="molecule type" value="Genomic_DNA"/>
</dbReference>
<dbReference type="PANTHER" id="PTHR37576">
    <property type="entry name" value="DEFECT AT LOW TEMPERATURE PROTEIN 1"/>
    <property type="match status" value="1"/>
</dbReference>
<evidence type="ECO:0000256" key="2">
    <source>
        <dbReference type="SAM" id="Phobius"/>
    </source>
</evidence>
<evidence type="ECO:0000313" key="3">
    <source>
        <dbReference type="EMBL" id="KAF2014965.1"/>
    </source>
</evidence>
<dbReference type="OrthoDB" id="5357734at2759"/>
<proteinExistence type="predicted"/>
<feature type="transmembrane region" description="Helical" evidence="2">
    <location>
        <begin position="653"/>
        <end position="676"/>
    </location>
</feature>
<protein>
    <submittedName>
        <fullName evidence="3">Uncharacterized protein</fullName>
    </submittedName>
</protein>